<dbReference type="SUPFAM" id="SSF48452">
    <property type="entry name" value="TPR-like"/>
    <property type="match status" value="1"/>
</dbReference>
<dbReference type="Gene3D" id="1.25.40.10">
    <property type="entry name" value="Tetratricopeptide repeat domain"/>
    <property type="match status" value="1"/>
</dbReference>
<feature type="region of interest" description="Disordered" evidence="2">
    <location>
        <begin position="1"/>
        <end position="108"/>
    </location>
</feature>
<keyword evidence="4" id="KW-1185">Reference proteome</keyword>
<evidence type="ECO:0000313" key="3">
    <source>
        <dbReference type="EMBL" id="MBE4747070.1"/>
    </source>
</evidence>
<proteinExistence type="predicted"/>
<sequence length="277" mass="29816">MARTAPRKSQAKAKKQPSRPAAPAKPPARPAKSPARPVKSPARPVKSHVEPLAEPSARPRGAAASSPKPPVLEAEPVFEAEPDAAPVQDPREDDRKRLPAGEPGGRVLPFEIDPARLEEGLKKLQGELVHWTNKGRYTKVRFKFRGKQLLPDLPLAAVVAAEGLTFYWGGILRMLVAHVVGRSVLEVELVNDADKRVQAGREALLSGDVDQALALFREALSMDRDNPSAHLNVGVALKLRGDREGALAAFEMAKKKDPEGGVGAEAERLSASLRPKA</sequence>
<feature type="compositionally biased region" description="Basic residues" evidence="2">
    <location>
        <begin position="1"/>
        <end position="17"/>
    </location>
</feature>
<evidence type="ECO:0000313" key="4">
    <source>
        <dbReference type="Proteomes" id="UP001516472"/>
    </source>
</evidence>
<organism evidence="3 4">
    <name type="scientific">Corallococcus soli</name>
    <dbReference type="NCBI Taxonomy" id="2710757"/>
    <lineage>
        <taxon>Bacteria</taxon>
        <taxon>Pseudomonadati</taxon>
        <taxon>Myxococcota</taxon>
        <taxon>Myxococcia</taxon>
        <taxon>Myxococcales</taxon>
        <taxon>Cystobacterineae</taxon>
        <taxon>Myxococcaceae</taxon>
        <taxon>Corallococcus</taxon>
    </lineage>
</organism>
<feature type="repeat" description="TPR" evidence="1">
    <location>
        <begin position="193"/>
        <end position="226"/>
    </location>
</feature>
<dbReference type="InterPro" id="IPR011990">
    <property type="entry name" value="TPR-like_helical_dom_sf"/>
</dbReference>
<name>A0ABR9PGP6_9BACT</name>
<protein>
    <submittedName>
        <fullName evidence="3">Tetratricopeptide repeat protein</fullName>
    </submittedName>
</protein>
<evidence type="ECO:0000256" key="1">
    <source>
        <dbReference type="PROSITE-ProRule" id="PRU00339"/>
    </source>
</evidence>
<dbReference type="Pfam" id="PF13432">
    <property type="entry name" value="TPR_16"/>
    <property type="match status" value="1"/>
</dbReference>
<feature type="compositionally biased region" description="Basic and acidic residues" evidence="2">
    <location>
        <begin position="89"/>
        <end position="99"/>
    </location>
</feature>
<dbReference type="PROSITE" id="PS50005">
    <property type="entry name" value="TPR"/>
    <property type="match status" value="1"/>
</dbReference>
<reference evidence="3 4" key="1">
    <citation type="submission" date="2020-02" db="EMBL/GenBank/DDBJ databases">
        <authorList>
            <person name="Babadi Z.K."/>
            <person name="Risdian C."/>
            <person name="Ebrahimipour G.H."/>
            <person name="Wink J."/>
        </authorList>
    </citation>
    <scope>NUCLEOTIDE SEQUENCE [LARGE SCALE GENOMIC DNA]</scope>
    <source>
        <strain evidence="3 4">ZKHCc1 1396</strain>
    </source>
</reference>
<keyword evidence="1" id="KW-0802">TPR repeat</keyword>
<dbReference type="Proteomes" id="UP001516472">
    <property type="component" value="Unassembled WGS sequence"/>
</dbReference>
<dbReference type="EMBL" id="JAAIYO010000001">
    <property type="protein sequence ID" value="MBE4747070.1"/>
    <property type="molecule type" value="Genomic_DNA"/>
</dbReference>
<dbReference type="RefSeq" id="WP_193346484.1">
    <property type="nucleotide sequence ID" value="NZ_CBCSIP010000120.1"/>
</dbReference>
<dbReference type="InterPro" id="IPR019734">
    <property type="entry name" value="TPR_rpt"/>
</dbReference>
<accession>A0ABR9PGP6</accession>
<dbReference type="SMART" id="SM00028">
    <property type="entry name" value="TPR"/>
    <property type="match status" value="2"/>
</dbReference>
<feature type="region of interest" description="Disordered" evidence="2">
    <location>
        <begin position="257"/>
        <end position="277"/>
    </location>
</feature>
<gene>
    <name evidence="3" type="ORF">G4177_02630</name>
</gene>
<evidence type="ECO:0000256" key="2">
    <source>
        <dbReference type="SAM" id="MobiDB-lite"/>
    </source>
</evidence>
<comment type="caution">
    <text evidence="3">The sequence shown here is derived from an EMBL/GenBank/DDBJ whole genome shotgun (WGS) entry which is preliminary data.</text>
</comment>
<feature type="compositionally biased region" description="Low complexity" evidence="2">
    <location>
        <begin position="53"/>
        <end position="66"/>
    </location>
</feature>